<dbReference type="Gramene" id="KQJ93657">
    <property type="protein sequence ID" value="KQJ93657"/>
    <property type="gene ID" value="BRADI_3g06021v3"/>
</dbReference>
<keyword evidence="3" id="KW-1185">Reference proteome</keyword>
<dbReference type="EnsemblPlants" id="KQJ93657">
    <property type="protein sequence ID" value="KQJ93657"/>
    <property type="gene ID" value="BRADI_3g06021v3"/>
</dbReference>
<evidence type="ECO:0000313" key="2">
    <source>
        <dbReference type="EnsemblPlants" id="KQJ93657"/>
    </source>
</evidence>
<gene>
    <name evidence="1" type="ORF">BRADI_3g06021v3</name>
</gene>
<organism evidence="1">
    <name type="scientific">Brachypodium distachyon</name>
    <name type="common">Purple false brome</name>
    <name type="synonym">Trachynia distachya</name>
    <dbReference type="NCBI Taxonomy" id="15368"/>
    <lineage>
        <taxon>Eukaryota</taxon>
        <taxon>Viridiplantae</taxon>
        <taxon>Streptophyta</taxon>
        <taxon>Embryophyta</taxon>
        <taxon>Tracheophyta</taxon>
        <taxon>Spermatophyta</taxon>
        <taxon>Magnoliopsida</taxon>
        <taxon>Liliopsida</taxon>
        <taxon>Poales</taxon>
        <taxon>Poaceae</taxon>
        <taxon>BOP clade</taxon>
        <taxon>Pooideae</taxon>
        <taxon>Stipodae</taxon>
        <taxon>Brachypodieae</taxon>
        <taxon>Brachypodium</taxon>
    </lineage>
</organism>
<dbReference type="Proteomes" id="UP000008810">
    <property type="component" value="Chromosome 3"/>
</dbReference>
<evidence type="ECO:0000313" key="1">
    <source>
        <dbReference type="EMBL" id="KQJ93657.1"/>
    </source>
</evidence>
<reference evidence="2" key="3">
    <citation type="submission" date="2018-08" db="UniProtKB">
        <authorList>
            <consortium name="EnsemblPlants"/>
        </authorList>
    </citation>
    <scope>IDENTIFICATION</scope>
    <source>
        <strain evidence="2">cv. Bd21</strain>
    </source>
</reference>
<sequence>MRCPNSALDWSQDLVSRDAPLRHSCGIGNCSSEKISENEMNGATYGGLNCPHLFRICCLCFGCLKICLARASEDIVFWENPAGALPFR</sequence>
<proteinExistence type="predicted"/>
<protein>
    <submittedName>
        <fullName evidence="1 2">Uncharacterized protein</fullName>
    </submittedName>
</protein>
<evidence type="ECO:0000313" key="3">
    <source>
        <dbReference type="Proteomes" id="UP000008810"/>
    </source>
</evidence>
<name>A0A0Q3PW45_BRADI</name>
<accession>A0A0Q3PW45</accession>
<dbReference type="InParanoid" id="A0A0Q3PW45"/>
<dbReference type="EMBL" id="CM000882">
    <property type="protein sequence ID" value="KQJ93657.1"/>
    <property type="molecule type" value="Genomic_DNA"/>
</dbReference>
<reference evidence="1" key="2">
    <citation type="submission" date="2017-06" db="EMBL/GenBank/DDBJ databases">
        <title>WGS assembly of Brachypodium distachyon.</title>
        <authorList>
            <consortium name="The International Brachypodium Initiative"/>
            <person name="Lucas S."/>
            <person name="Harmon-Smith M."/>
            <person name="Lail K."/>
            <person name="Tice H."/>
            <person name="Grimwood J."/>
            <person name="Bruce D."/>
            <person name="Barry K."/>
            <person name="Shu S."/>
            <person name="Lindquist E."/>
            <person name="Wang M."/>
            <person name="Pitluck S."/>
            <person name="Vogel J.P."/>
            <person name="Garvin D.F."/>
            <person name="Mockler T.C."/>
            <person name="Schmutz J."/>
            <person name="Rokhsar D."/>
            <person name="Bevan M.W."/>
        </authorList>
    </citation>
    <scope>NUCLEOTIDE SEQUENCE</scope>
    <source>
        <strain evidence="1">Bd21</strain>
    </source>
</reference>
<reference evidence="1 2" key="1">
    <citation type="journal article" date="2010" name="Nature">
        <title>Genome sequencing and analysis of the model grass Brachypodium distachyon.</title>
        <authorList>
            <consortium name="International Brachypodium Initiative"/>
        </authorList>
    </citation>
    <scope>NUCLEOTIDE SEQUENCE [LARGE SCALE GENOMIC DNA]</scope>
    <source>
        <strain evidence="1 2">Bd21</strain>
    </source>
</reference>
<dbReference type="AlphaFoldDB" id="A0A0Q3PW45"/>